<dbReference type="EMBL" id="JARHUD010000003">
    <property type="protein sequence ID" value="MDF2095385.1"/>
    <property type="molecule type" value="Genomic_DNA"/>
</dbReference>
<dbReference type="InterPro" id="IPR027379">
    <property type="entry name" value="CLS_N"/>
</dbReference>
<comment type="caution">
    <text evidence="8">The sequence shown here is derived from an EMBL/GenBank/DDBJ whole genome shotgun (WGS) entry which is preliminary data.</text>
</comment>
<keyword evidence="3 6" id="KW-0812">Transmembrane</keyword>
<evidence type="ECO:0000313" key="8">
    <source>
        <dbReference type="EMBL" id="MDF2095385.1"/>
    </source>
</evidence>
<keyword evidence="2" id="KW-1003">Cell membrane</keyword>
<evidence type="ECO:0000256" key="4">
    <source>
        <dbReference type="ARBA" id="ARBA00022989"/>
    </source>
</evidence>
<evidence type="ECO:0000256" key="3">
    <source>
        <dbReference type="ARBA" id="ARBA00022692"/>
    </source>
</evidence>
<accession>A0ABT5YKB0</accession>
<name>A0ABT5YKB0_9PROT</name>
<dbReference type="Proteomes" id="UP001215503">
    <property type="component" value="Unassembled WGS sequence"/>
</dbReference>
<evidence type="ECO:0000256" key="5">
    <source>
        <dbReference type="ARBA" id="ARBA00023136"/>
    </source>
</evidence>
<keyword evidence="5 6" id="KW-0472">Membrane</keyword>
<feature type="domain" description="Cardiolipin synthase N-terminal" evidence="7">
    <location>
        <begin position="14"/>
        <end position="56"/>
    </location>
</feature>
<proteinExistence type="predicted"/>
<protein>
    <submittedName>
        <fullName evidence="8">PLDc N-terminal domain-containing protein</fullName>
    </submittedName>
</protein>
<evidence type="ECO:0000256" key="2">
    <source>
        <dbReference type="ARBA" id="ARBA00022475"/>
    </source>
</evidence>
<dbReference type="Pfam" id="PF13396">
    <property type="entry name" value="PLDc_N"/>
    <property type="match status" value="1"/>
</dbReference>
<organism evidence="8 9">
    <name type="scientific">Aquibaculum arenosum</name>
    <dbReference type="NCBI Taxonomy" id="3032591"/>
    <lineage>
        <taxon>Bacteria</taxon>
        <taxon>Pseudomonadati</taxon>
        <taxon>Pseudomonadota</taxon>
        <taxon>Alphaproteobacteria</taxon>
        <taxon>Rhodospirillales</taxon>
        <taxon>Rhodovibrionaceae</taxon>
        <taxon>Aquibaculum</taxon>
    </lineage>
</organism>
<evidence type="ECO:0000256" key="1">
    <source>
        <dbReference type="ARBA" id="ARBA00004651"/>
    </source>
</evidence>
<evidence type="ECO:0000259" key="7">
    <source>
        <dbReference type="Pfam" id="PF13396"/>
    </source>
</evidence>
<reference evidence="8 9" key="1">
    <citation type="submission" date="2023-03" db="EMBL/GenBank/DDBJ databases">
        <title>Fodinicurvata sp. CAU 1616 isolated from sea sendiment.</title>
        <authorList>
            <person name="Kim W."/>
        </authorList>
    </citation>
    <scope>NUCLEOTIDE SEQUENCE [LARGE SCALE GENOMIC DNA]</scope>
    <source>
        <strain evidence="8 9">CAU 1616</strain>
    </source>
</reference>
<sequence>MGIEVGLLGLILLVLVVYAIIKTVGSSASAMGKAIWIVVLLVFPFVGFIAWLIFGPRS</sequence>
<gene>
    <name evidence="8" type="ORF">P2G67_05295</name>
</gene>
<feature type="transmembrane region" description="Helical" evidence="6">
    <location>
        <begin position="35"/>
        <end position="54"/>
    </location>
</feature>
<keyword evidence="4 6" id="KW-1133">Transmembrane helix</keyword>
<evidence type="ECO:0000313" key="9">
    <source>
        <dbReference type="Proteomes" id="UP001215503"/>
    </source>
</evidence>
<dbReference type="RefSeq" id="WP_275820767.1">
    <property type="nucleotide sequence ID" value="NZ_JARHUD010000003.1"/>
</dbReference>
<keyword evidence="9" id="KW-1185">Reference proteome</keyword>
<comment type="subcellular location">
    <subcellularLocation>
        <location evidence="1">Cell membrane</location>
        <topology evidence="1">Multi-pass membrane protein</topology>
    </subcellularLocation>
</comment>
<evidence type="ECO:0000256" key="6">
    <source>
        <dbReference type="SAM" id="Phobius"/>
    </source>
</evidence>